<evidence type="ECO:0000313" key="3">
    <source>
        <dbReference type="EMBL" id="NOJ82659.1"/>
    </source>
</evidence>
<dbReference type="InterPro" id="IPR045426">
    <property type="entry name" value="ADYC"/>
</dbReference>
<evidence type="ECO:0000259" key="2">
    <source>
        <dbReference type="Pfam" id="PF20032"/>
    </source>
</evidence>
<reference evidence="3 4" key="1">
    <citation type="submission" date="2020-05" db="EMBL/GenBank/DDBJ databases">
        <authorList>
            <person name="Whitworth D."/>
        </authorList>
    </citation>
    <scope>NUCLEOTIDE SEQUENCE [LARGE SCALE GENOMIC DNA]</scope>
    <source>
        <strain evidence="3 4">AM005</strain>
    </source>
</reference>
<accession>A0A7Y4INT1</accession>
<feature type="domain" description="ADYC" evidence="2">
    <location>
        <begin position="222"/>
        <end position="369"/>
    </location>
</feature>
<sequence>MAARALDRGRCWHALGYDVGPDHGTRRHFEETPVLNTFPASLTGLLLLAVAAGCRLPTAGAEPPTRARPDSPSGGGSCPTGQCDPDPNGLGIYVAEGHSYCFLHEKTPVACLEGFVNTPEGVALHVRSMYQRDQTLQLPLHLRNPGTPVHGEPPTLESIHGNVGDFFVAVRSGDVSRKLRGEPVSRLVFGFKLPVDLDGTGTLEGLLYELALEPVSGNRLVVRYRPTPSTAWLRQCQAPENPNVASVLLPQRQVDGLTAAVRPHDATLTVACESGAIGACMNWGYQPWTPEKLQADPDREFVHGACLQAKRAAYFVGQGDPGSYTVSGTEILRRDAHGFGRNSNNDLQELEYLEALWSPRGAECLNLANRRSKVPIPNGLTLPACGPLPKWSSQARFATGVERPSMP</sequence>
<organism evidence="3 4">
    <name type="scientific">Myxococcus xanthus</name>
    <dbReference type="NCBI Taxonomy" id="34"/>
    <lineage>
        <taxon>Bacteria</taxon>
        <taxon>Pseudomonadati</taxon>
        <taxon>Myxococcota</taxon>
        <taxon>Myxococcia</taxon>
        <taxon>Myxococcales</taxon>
        <taxon>Cystobacterineae</taxon>
        <taxon>Myxococcaceae</taxon>
        <taxon>Myxococcus</taxon>
    </lineage>
</organism>
<dbReference type="EMBL" id="JABFNT010000139">
    <property type="protein sequence ID" value="NOJ82659.1"/>
    <property type="molecule type" value="Genomic_DNA"/>
</dbReference>
<dbReference type="RefSeq" id="WP_171444522.1">
    <property type="nucleotide sequence ID" value="NZ_JABFNT010000139.1"/>
</dbReference>
<name>A0A7Y4INT1_MYXXA</name>
<feature type="region of interest" description="Disordered" evidence="1">
    <location>
        <begin position="60"/>
        <end position="82"/>
    </location>
</feature>
<comment type="caution">
    <text evidence="3">The sequence shown here is derived from an EMBL/GenBank/DDBJ whole genome shotgun (WGS) entry which is preliminary data.</text>
</comment>
<proteinExistence type="predicted"/>
<evidence type="ECO:0000313" key="4">
    <source>
        <dbReference type="Proteomes" id="UP000533080"/>
    </source>
</evidence>
<evidence type="ECO:0000256" key="1">
    <source>
        <dbReference type="SAM" id="MobiDB-lite"/>
    </source>
</evidence>
<dbReference type="Pfam" id="PF20032">
    <property type="entry name" value="ADYC"/>
    <property type="match status" value="1"/>
</dbReference>
<dbReference type="Proteomes" id="UP000533080">
    <property type="component" value="Unassembled WGS sequence"/>
</dbReference>
<protein>
    <recommendedName>
        <fullName evidence="2">ADYC domain-containing protein</fullName>
    </recommendedName>
</protein>
<gene>
    <name evidence="3" type="ORF">HNV28_30820</name>
</gene>
<dbReference type="AlphaFoldDB" id="A0A7Y4INT1"/>